<dbReference type="EMBL" id="BK032513">
    <property type="protein sequence ID" value="DAF45127.1"/>
    <property type="molecule type" value="Genomic_DNA"/>
</dbReference>
<reference evidence="1" key="1">
    <citation type="journal article" date="2021" name="Proc. Natl. Acad. Sci. U.S.A.">
        <title>A Catalog of Tens of Thousands of Viruses from Human Metagenomes Reveals Hidden Associations with Chronic Diseases.</title>
        <authorList>
            <person name="Tisza M.J."/>
            <person name="Buck C.B."/>
        </authorList>
    </citation>
    <scope>NUCLEOTIDE SEQUENCE</scope>
    <source>
        <strain evidence="1">CtCIv11</strain>
    </source>
</reference>
<accession>A0A8S5S339</accession>
<evidence type="ECO:0000313" key="1">
    <source>
        <dbReference type="EMBL" id="DAF45127.1"/>
    </source>
</evidence>
<organism evidence="1">
    <name type="scientific">Siphoviridae sp. ctCIv11</name>
    <dbReference type="NCBI Taxonomy" id="2827806"/>
    <lineage>
        <taxon>Viruses</taxon>
        <taxon>Duplodnaviria</taxon>
        <taxon>Heunggongvirae</taxon>
        <taxon>Uroviricota</taxon>
        <taxon>Caudoviricetes</taxon>
    </lineage>
</organism>
<name>A0A8S5S339_9CAUD</name>
<sequence length="30" mass="3520">MFIVKRFLGLLAKKFKVLLLPSYLLDLIQV</sequence>
<protein>
    <submittedName>
        <fullName evidence="1">Uncharacterized protein</fullName>
    </submittedName>
</protein>
<proteinExistence type="predicted"/>